<dbReference type="AlphaFoldDB" id="A0A317FDF0"/>
<dbReference type="InterPro" id="IPR046252">
    <property type="entry name" value="DUF6285"/>
</dbReference>
<dbReference type="Pfam" id="PF19802">
    <property type="entry name" value="DUF6285"/>
    <property type="match status" value="1"/>
</dbReference>
<comment type="caution">
    <text evidence="2">The sequence shown here is derived from an EMBL/GenBank/DDBJ whole genome shotgun (WGS) entry which is preliminary data.</text>
</comment>
<name>A0A317FDF0_9PROT</name>
<evidence type="ECO:0000313" key="2">
    <source>
        <dbReference type="EMBL" id="PWS37110.1"/>
    </source>
</evidence>
<protein>
    <recommendedName>
        <fullName evidence="1">DUF6285 domain-containing protein</fullName>
    </recommendedName>
</protein>
<evidence type="ECO:0000313" key="3">
    <source>
        <dbReference type="Proteomes" id="UP000245765"/>
    </source>
</evidence>
<dbReference type="RefSeq" id="WP_109870220.1">
    <property type="nucleotide sequence ID" value="NZ_QGNA01000002.1"/>
</dbReference>
<organism evidence="2 3">
    <name type="scientific">Falsiroseomonas bella</name>
    <dbReference type="NCBI Taxonomy" id="2184016"/>
    <lineage>
        <taxon>Bacteria</taxon>
        <taxon>Pseudomonadati</taxon>
        <taxon>Pseudomonadota</taxon>
        <taxon>Alphaproteobacteria</taxon>
        <taxon>Acetobacterales</taxon>
        <taxon>Roseomonadaceae</taxon>
        <taxon>Falsiroseomonas</taxon>
    </lineage>
</organism>
<dbReference type="EMBL" id="QGNA01000002">
    <property type="protein sequence ID" value="PWS37110.1"/>
    <property type="molecule type" value="Genomic_DNA"/>
</dbReference>
<proteinExistence type="predicted"/>
<feature type="domain" description="DUF6285" evidence="1">
    <location>
        <begin position="24"/>
        <end position="100"/>
    </location>
</feature>
<accession>A0A317FDF0</accession>
<gene>
    <name evidence="2" type="ORF">DFH01_09565</name>
</gene>
<evidence type="ECO:0000259" key="1">
    <source>
        <dbReference type="Pfam" id="PF19802"/>
    </source>
</evidence>
<keyword evidence="3" id="KW-1185">Reference proteome</keyword>
<dbReference type="Proteomes" id="UP000245765">
    <property type="component" value="Unassembled WGS sequence"/>
</dbReference>
<reference evidence="3" key="1">
    <citation type="submission" date="2018-05" db="EMBL/GenBank/DDBJ databases">
        <authorList>
            <person name="Du Z."/>
            <person name="Wang X."/>
        </authorList>
    </citation>
    <scope>NUCLEOTIDE SEQUENCE [LARGE SCALE GENOMIC DNA]</scope>
    <source>
        <strain evidence="3">CQN31</strain>
    </source>
</reference>
<sequence length="103" mass="11077">MLEKPDGPDLLATAREVLLKELLPALPPDKVFAARMVANAMAIAAREAQADTAAVPARDLAQLSREIRAGRHDPGTPTHDAMRTWLRDYARLRAGVSAPKALG</sequence>
<dbReference type="OrthoDB" id="7282228at2"/>